<dbReference type="PANTHER" id="PTHR21614">
    <property type="entry name" value="SHORT COILED COIL PROTEIN"/>
    <property type="match status" value="1"/>
</dbReference>
<dbReference type="RefSeq" id="XP_066801153.1">
    <property type="nucleotide sequence ID" value="XM_066948585.1"/>
</dbReference>
<keyword evidence="12" id="KW-1185">Reference proteome</keyword>
<dbReference type="Proteomes" id="UP001388673">
    <property type="component" value="Unassembled WGS sequence"/>
</dbReference>
<gene>
    <name evidence="11" type="ORF">IAR55_005494</name>
</gene>
<evidence type="ECO:0000256" key="5">
    <source>
        <dbReference type="ARBA" id="ARBA00010880"/>
    </source>
</evidence>
<dbReference type="AlphaFoldDB" id="A0AAW0YHN5"/>
<evidence type="ECO:0000256" key="10">
    <source>
        <dbReference type="SAM" id="MobiDB-lite"/>
    </source>
</evidence>
<comment type="similarity">
    <text evidence="5">Belongs to the SCOC family.</text>
</comment>
<keyword evidence="8" id="KW-0175">Coiled coil</keyword>
<evidence type="ECO:0000256" key="8">
    <source>
        <dbReference type="ARBA" id="ARBA00023054"/>
    </source>
</evidence>
<dbReference type="GO" id="GO:0000139">
    <property type="term" value="C:Golgi membrane"/>
    <property type="evidence" value="ECO:0007669"/>
    <property type="project" value="UniProtKB-SubCell"/>
</dbReference>
<dbReference type="Gene3D" id="1.20.5.170">
    <property type="match status" value="1"/>
</dbReference>
<feature type="region of interest" description="Disordered" evidence="10">
    <location>
        <begin position="1"/>
        <end position="22"/>
    </location>
</feature>
<evidence type="ECO:0000256" key="3">
    <source>
        <dbReference type="ARBA" id="ARBA00004514"/>
    </source>
</evidence>
<protein>
    <recommendedName>
        <fullName evidence="13">Short coiled-coil protein</fullName>
    </recommendedName>
</protein>
<evidence type="ECO:0000256" key="1">
    <source>
        <dbReference type="ARBA" id="ARBA00002743"/>
    </source>
</evidence>
<evidence type="ECO:0000256" key="2">
    <source>
        <dbReference type="ARBA" id="ARBA00004255"/>
    </source>
</evidence>
<keyword evidence="7" id="KW-0333">Golgi apparatus</keyword>
<dbReference type="Pfam" id="PF10224">
    <property type="entry name" value="DUF2205"/>
    <property type="match status" value="1"/>
</dbReference>
<dbReference type="InterPro" id="IPR019357">
    <property type="entry name" value="SCOC"/>
</dbReference>
<accession>A0AAW0YHN5</accession>
<comment type="caution">
    <text evidence="11">The sequence shown here is derived from an EMBL/GenBank/DDBJ whole genome shotgun (WGS) entry which is preliminary data.</text>
</comment>
<evidence type="ECO:0000256" key="7">
    <source>
        <dbReference type="ARBA" id="ARBA00023034"/>
    </source>
</evidence>
<sequence length="90" mass="9931">MSSSGIRDADVQPWSSAPSADIVEPTVESALEKERVLRDIVTLRDGLRGLSVRITEVDSENDKLTRDNEMLSVYIDNLTRKSVVAAGTKR</sequence>
<evidence type="ECO:0000256" key="6">
    <source>
        <dbReference type="ARBA" id="ARBA00022490"/>
    </source>
</evidence>
<dbReference type="GeneID" id="92182752"/>
<evidence type="ECO:0000313" key="12">
    <source>
        <dbReference type="Proteomes" id="UP001388673"/>
    </source>
</evidence>
<comment type="subcellular location">
    <subcellularLocation>
        <location evidence="3">Cytoplasm</location>
        <location evidence="3">Cytosol</location>
    </subcellularLocation>
    <subcellularLocation>
        <location evidence="2">Golgi apparatus membrane</location>
        <topology evidence="2">Peripheral membrane protein</topology>
        <orientation evidence="2">Cytoplasmic side</orientation>
    </subcellularLocation>
    <subcellularLocation>
        <location evidence="4">Golgi apparatus</location>
        <location evidence="4">trans-Golgi network</location>
    </subcellularLocation>
</comment>
<comment type="function">
    <text evidence="1">Positive regulator of amino acid starvation-induced autophagy.</text>
</comment>
<evidence type="ECO:0008006" key="13">
    <source>
        <dbReference type="Google" id="ProtNLM"/>
    </source>
</evidence>
<proteinExistence type="inferred from homology"/>
<keyword evidence="9" id="KW-0472">Membrane</keyword>
<dbReference type="EMBL" id="JBCAWK010000010">
    <property type="protein sequence ID" value="KAK8847635.1"/>
    <property type="molecule type" value="Genomic_DNA"/>
</dbReference>
<dbReference type="KEGG" id="kne:92182752"/>
<keyword evidence="6" id="KW-0963">Cytoplasm</keyword>
<dbReference type="PANTHER" id="PTHR21614:SF0">
    <property type="entry name" value="GEO08385P1"/>
    <property type="match status" value="1"/>
</dbReference>
<dbReference type="GO" id="GO:0005829">
    <property type="term" value="C:cytosol"/>
    <property type="evidence" value="ECO:0007669"/>
    <property type="project" value="UniProtKB-SubCell"/>
</dbReference>
<evidence type="ECO:0000256" key="4">
    <source>
        <dbReference type="ARBA" id="ARBA00004601"/>
    </source>
</evidence>
<evidence type="ECO:0000313" key="11">
    <source>
        <dbReference type="EMBL" id="KAK8847635.1"/>
    </source>
</evidence>
<reference evidence="11 12" key="1">
    <citation type="journal article" date="2024" name="bioRxiv">
        <title>Comparative genomics of Cryptococcus and Kwoniella reveals pathogenesis evolution and contrasting karyotype dynamics via intercentromeric recombination or chromosome fusion.</title>
        <authorList>
            <person name="Coelho M.A."/>
            <person name="David-Palma M."/>
            <person name="Shea T."/>
            <person name="Bowers K."/>
            <person name="McGinley-Smith S."/>
            <person name="Mohammad A.W."/>
            <person name="Gnirke A."/>
            <person name="Yurkov A.M."/>
            <person name="Nowrousian M."/>
            <person name="Sun S."/>
            <person name="Cuomo C.A."/>
            <person name="Heitman J."/>
        </authorList>
    </citation>
    <scope>NUCLEOTIDE SEQUENCE [LARGE SCALE GENOMIC DNA]</scope>
    <source>
        <strain evidence="11 12">CBS 13917</strain>
    </source>
</reference>
<evidence type="ECO:0000256" key="9">
    <source>
        <dbReference type="ARBA" id="ARBA00023136"/>
    </source>
</evidence>
<name>A0AAW0YHN5_9TREE</name>
<dbReference type="GO" id="GO:0005802">
    <property type="term" value="C:trans-Golgi network"/>
    <property type="evidence" value="ECO:0007669"/>
    <property type="project" value="TreeGrafter"/>
</dbReference>
<organism evidence="11 12">
    <name type="scientific">Kwoniella newhampshirensis</name>
    <dbReference type="NCBI Taxonomy" id="1651941"/>
    <lineage>
        <taxon>Eukaryota</taxon>
        <taxon>Fungi</taxon>
        <taxon>Dikarya</taxon>
        <taxon>Basidiomycota</taxon>
        <taxon>Agaricomycotina</taxon>
        <taxon>Tremellomycetes</taxon>
        <taxon>Tremellales</taxon>
        <taxon>Cryptococcaceae</taxon>
        <taxon>Kwoniella</taxon>
    </lineage>
</organism>